<dbReference type="Proteomes" id="UP000323000">
    <property type="component" value="Chromosome 2"/>
</dbReference>
<proteinExistence type="predicted"/>
<evidence type="ECO:0000256" key="7">
    <source>
        <dbReference type="ARBA" id="ARBA00022918"/>
    </source>
</evidence>
<keyword evidence="8" id="KW-0808">Transferase</keyword>
<dbReference type="OrthoDB" id="1935865at2759"/>
<feature type="compositionally biased region" description="Low complexity" evidence="10">
    <location>
        <begin position="246"/>
        <end position="258"/>
    </location>
</feature>
<dbReference type="GO" id="GO:0046872">
    <property type="term" value="F:metal ion binding"/>
    <property type="evidence" value="ECO:0007669"/>
    <property type="project" value="UniProtKB-KW"/>
</dbReference>
<dbReference type="InterPro" id="IPR039537">
    <property type="entry name" value="Retrotran_Ty1/copia-like"/>
</dbReference>
<keyword evidence="1" id="KW-0540">Nuclease</keyword>
<evidence type="ECO:0000256" key="1">
    <source>
        <dbReference type="ARBA" id="ARBA00022722"/>
    </source>
</evidence>
<dbReference type="InterPro" id="IPR036397">
    <property type="entry name" value="RNaseH_sf"/>
</dbReference>
<sequence>MVIWQQIPNSGIRAFDVPTANIEQEDPPVDQPSISEDSTGVEKESSETASSAKEVIVNNFGNFNTPCMSMKFDIDKFDGTGDFGIWRRKVKALLSQQKILKAIEGPDKLPGTLSPEQKDDMLEMALGTIILNLSDNVLREVNDETTAYDYTRKVWVYLLKSKDLAFESFKAWKQLVENQTSKKVKVLRTDNGLKFCKEEFNKFCCDHGIERHRTVRYTPQQNGVVERMKMTILDKPNPNEDDLATSSDSDQVEESQSQPEINMESLADYELVRDRAKRIIKPNSKYAYADEKVSSYVKVDVGNGSFFVTVKEEATQVCSKWIEQFLGLQMEDTFRMNKDGSEVEERETTGEKVGSRGQVRTGGCEAQDTAGEWQTRCQTRRRKTASRRKIETETSSFEMSEEDSKFSNPPRKIDQEKGKMKWVPKPRKLVQKEGFGKLIIGERQGQMGKGVVSDTTSTLIEEGLLSDFKRWRGVCSRKEPHEEGRDSRDFQIPNGFSLEGPIKDYLANIGKCGGPNEKDIDIGPQNVMFSRSQSLEGPLNEYLENIEQAFIRAKFRQGLFLHPEQALAPIQNTTVERSIPNNSVSIVQETNHTDEEESIAQESKDTSDSVSSEAEDDKDGCSFKSISATREVGEVVSEPTLSKPRKVHKSIILYTTNEYDDLN</sequence>
<dbReference type="GO" id="GO:0003887">
    <property type="term" value="F:DNA-directed DNA polymerase activity"/>
    <property type="evidence" value="ECO:0007669"/>
    <property type="project" value="UniProtKB-KW"/>
</dbReference>
<evidence type="ECO:0000256" key="5">
    <source>
        <dbReference type="ARBA" id="ARBA00022842"/>
    </source>
</evidence>
<dbReference type="GO" id="GO:0004519">
    <property type="term" value="F:endonuclease activity"/>
    <property type="evidence" value="ECO:0007669"/>
    <property type="project" value="UniProtKB-KW"/>
</dbReference>
<dbReference type="EMBL" id="VAHF01000002">
    <property type="protein sequence ID" value="TXG70632.1"/>
    <property type="molecule type" value="Genomic_DNA"/>
</dbReference>
<dbReference type="PANTHER" id="PTHR42648">
    <property type="entry name" value="TRANSPOSASE, PUTATIVE-RELATED"/>
    <property type="match status" value="1"/>
</dbReference>
<feature type="domain" description="Integrase catalytic" evidence="11">
    <location>
        <begin position="106"/>
        <end position="290"/>
    </location>
</feature>
<comment type="caution">
    <text evidence="12">The sequence shown here is derived from an EMBL/GenBank/DDBJ whole genome shotgun (WGS) entry which is preliminary data.</text>
</comment>
<evidence type="ECO:0000256" key="9">
    <source>
        <dbReference type="ARBA" id="ARBA00023172"/>
    </source>
</evidence>
<keyword evidence="8" id="KW-0239">DNA-directed DNA polymerase</keyword>
<keyword evidence="9" id="KW-0233">DNA recombination</keyword>
<feature type="region of interest" description="Disordered" evidence="10">
    <location>
        <begin position="234"/>
        <end position="264"/>
    </location>
</feature>
<dbReference type="GO" id="GO:0003964">
    <property type="term" value="F:RNA-directed DNA polymerase activity"/>
    <property type="evidence" value="ECO:0007669"/>
    <property type="project" value="UniProtKB-KW"/>
</dbReference>
<keyword evidence="8" id="KW-0548">Nucleotidyltransferase</keyword>
<dbReference type="InterPro" id="IPR012337">
    <property type="entry name" value="RNaseH-like_sf"/>
</dbReference>
<evidence type="ECO:0000256" key="10">
    <source>
        <dbReference type="SAM" id="MobiDB-lite"/>
    </source>
</evidence>
<evidence type="ECO:0000256" key="2">
    <source>
        <dbReference type="ARBA" id="ARBA00022723"/>
    </source>
</evidence>
<dbReference type="PANTHER" id="PTHR42648:SF11">
    <property type="entry name" value="TRANSPOSON TY4-P GAG-POL POLYPROTEIN"/>
    <property type="match status" value="1"/>
</dbReference>
<keyword evidence="5" id="KW-0460">Magnesium</keyword>
<feature type="region of interest" description="Disordered" evidence="10">
    <location>
        <begin position="340"/>
        <end position="413"/>
    </location>
</feature>
<evidence type="ECO:0000256" key="3">
    <source>
        <dbReference type="ARBA" id="ARBA00022759"/>
    </source>
</evidence>
<protein>
    <recommendedName>
        <fullName evidence="11">Integrase catalytic domain-containing protein</fullName>
    </recommendedName>
</protein>
<keyword evidence="4" id="KW-0378">Hydrolase</keyword>
<keyword evidence="13" id="KW-1185">Reference proteome</keyword>
<name>A0A5C7IQG5_9ROSI</name>
<dbReference type="GO" id="GO:0006310">
    <property type="term" value="P:DNA recombination"/>
    <property type="evidence" value="ECO:0007669"/>
    <property type="project" value="UniProtKB-KW"/>
</dbReference>
<evidence type="ECO:0000259" key="11">
    <source>
        <dbReference type="PROSITE" id="PS50994"/>
    </source>
</evidence>
<keyword evidence="7" id="KW-0695">RNA-directed DNA polymerase</keyword>
<dbReference type="GO" id="GO:0015074">
    <property type="term" value="P:DNA integration"/>
    <property type="evidence" value="ECO:0007669"/>
    <property type="project" value="UniProtKB-KW"/>
</dbReference>
<dbReference type="PROSITE" id="PS50994">
    <property type="entry name" value="INTEGRASE"/>
    <property type="match status" value="1"/>
</dbReference>
<accession>A0A5C7IQG5</accession>
<keyword evidence="3" id="KW-0255">Endonuclease</keyword>
<evidence type="ECO:0000256" key="4">
    <source>
        <dbReference type="ARBA" id="ARBA00022801"/>
    </source>
</evidence>
<dbReference type="Gene3D" id="3.30.420.10">
    <property type="entry name" value="Ribonuclease H-like superfamily/Ribonuclease H"/>
    <property type="match status" value="1"/>
</dbReference>
<reference evidence="13" key="1">
    <citation type="journal article" date="2019" name="Gigascience">
        <title>De novo genome assembly of the endangered Acer yangbiense, a plant species with extremely small populations endemic to Yunnan Province, China.</title>
        <authorList>
            <person name="Yang J."/>
            <person name="Wariss H.M."/>
            <person name="Tao L."/>
            <person name="Zhang R."/>
            <person name="Yun Q."/>
            <person name="Hollingsworth P."/>
            <person name="Dao Z."/>
            <person name="Luo G."/>
            <person name="Guo H."/>
            <person name="Ma Y."/>
            <person name="Sun W."/>
        </authorList>
    </citation>
    <scope>NUCLEOTIDE SEQUENCE [LARGE SCALE GENOMIC DNA]</scope>
    <source>
        <strain evidence="13">cv. Malutang</strain>
    </source>
</reference>
<feature type="region of interest" description="Disordered" evidence="10">
    <location>
        <begin position="22"/>
        <end position="50"/>
    </location>
</feature>
<evidence type="ECO:0000313" key="12">
    <source>
        <dbReference type="EMBL" id="TXG70632.1"/>
    </source>
</evidence>
<dbReference type="GO" id="GO:0016787">
    <property type="term" value="F:hydrolase activity"/>
    <property type="evidence" value="ECO:0007669"/>
    <property type="project" value="UniProtKB-KW"/>
</dbReference>
<keyword evidence="2" id="KW-0479">Metal-binding</keyword>
<dbReference type="AlphaFoldDB" id="A0A5C7IQG5"/>
<organism evidence="12 13">
    <name type="scientific">Acer yangbiense</name>
    <dbReference type="NCBI Taxonomy" id="1000413"/>
    <lineage>
        <taxon>Eukaryota</taxon>
        <taxon>Viridiplantae</taxon>
        <taxon>Streptophyta</taxon>
        <taxon>Embryophyta</taxon>
        <taxon>Tracheophyta</taxon>
        <taxon>Spermatophyta</taxon>
        <taxon>Magnoliopsida</taxon>
        <taxon>eudicotyledons</taxon>
        <taxon>Gunneridae</taxon>
        <taxon>Pentapetalae</taxon>
        <taxon>rosids</taxon>
        <taxon>malvids</taxon>
        <taxon>Sapindales</taxon>
        <taxon>Sapindaceae</taxon>
        <taxon>Hippocastanoideae</taxon>
        <taxon>Acereae</taxon>
        <taxon>Acer</taxon>
    </lineage>
</organism>
<gene>
    <name evidence="12" type="ORF">EZV62_005567</name>
</gene>
<evidence type="ECO:0000256" key="6">
    <source>
        <dbReference type="ARBA" id="ARBA00022908"/>
    </source>
</evidence>
<evidence type="ECO:0000313" key="13">
    <source>
        <dbReference type="Proteomes" id="UP000323000"/>
    </source>
</evidence>
<feature type="region of interest" description="Disordered" evidence="10">
    <location>
        <begin position="590"/>
        <end position="642"/>
    </location>
</feature>
<keyword evidence="6" id="KW-0229">DNA integration</keyword>
<feature type="compositionally biased region" description="Basic and acidic residues" evidence="10">
    <location>
        <begin position="340"/>
        <end position="354"/>
    </location>
</feature>
<dbReference type="GO" id="GO:0003676">
    <property type="term" value="F:nucleic acid binding"/>
    <property type="evidence" value="ECO:0007669"/>
    <property type="project" value="InterPro"/>
</dbReference>
<dbReference type="SUPFAM" id="SSF53098">
    <property type="entry name" value="Ribonuclease H-like"/>
    <property type="match status" value="1"/>
</dbReference>
<feature type="compositionally biased region" description="Basic residues" evidence="10">
    <location>
        <begin position="378"/>
        <end position="387"/>
    </location>
</feature>
<evidence type="ECO:0000256" key="8">
    <source>
        <dbReference type="ARBA" id="ARBA00022932"/>
    </source>
</evidence>
<dbReference type="InterPro" id="IPR001584">
    <property type="entry name" value="Integrase_cat-core"/>
</dbReference>